<gene>
    <name evidence="2" type="ORF">RSO01_18540</name>
</gene>
<comment type="caution">
    <text evidence="2">The sequence shown here is derived from an EMBL/GenBank/DDBJ whole genome shotgun (WGS) entry which is preliminary data.</text>
</comment>
<reference evidence="2 3" key="1">
    <citation type="submission" date="2019-07" db="EMBL/GenBank/DDBJ databases">
        <title>Whole genome shotgun sequence of Reyranella soli NBRC 108950.</title>
        <authorList>
            <person name="Hosoyama A."/>
            <person name="Uohara A."/>
            <person name="Ohji S."/>
            <person name="Ichikawa N."/>
        </authorList>
    </citation>
    <scope>NUCLEOTIDE SEQUENCE [LARGE SCALE GENOMIC DNA]</scope>
    <source>
        <strain evidence="2 3">NBRC 108950</strain>
    </source>
</reference>
<dbReference type="Pfam" id="PF12760">
    <property type="entry name" value="Zn_ribbon_IS1595"/>
    <property type="match status" value="1"/>
</dbReference>
<dbReference type="OrthoDB" id="271821at2"/>
<dbReference type="AlphaFoldDB" id="A0A512N6U1"/>
<evidence type="ECO:0000313" key="3">
    <source>
        <dbReference type="Proteomes" id="UP000321058"/>
    </source>
</evidence>
<name>A0A512N6U1_9HYPH</name>
<evidence type="ECO:0000259" key="1">
    <source>
        <dbReference type="Pfam" id="PF12760"/>
    </source>
</evidence>
<evidence type="ECO:0000313" key="2">
    <source>
        <dbReference type="EMBL" id="GEP54688.1"/>
    </source>
</evidence>
<dbReference type="InterPro" id="IPR024442">
    <property type="entry name" value="Transposase_Zn_ribbon"/>
</dbReference>
<proteinExistence type="predicted"/>
<feature type="domain" description="Transposase zinc-ribbon" evidence="1">
    <location>
        <begin position="17"/>
        <end position="65"/>
    </location>
</feature>
<keyword evidence="3" id="KW-1185">Reference proteome</keyword>
<dbReference type="Proteomes" id="UP000321058">
    <property type="component" value="Unassembled WGS sequence"/>
</dbReference>
<protein>
    <recommendedName>
        <fullName evidence="1">Transposase zinc-ribbon domain-containing protein</fullName>
    </recommendedName>
</protein>
<organism evidence="2 3">
    <name type="scientific">Reyranella soli</name>
    <dbReference type="NCBI Taxonomy" id="1230389"/>
    <lineage>
        <taxon>Bacteria</taxon>
        <taxon>Pseudomonadati</taxon>
        <taxon>Pseudomonadota</taxon>
        <taxon>Alphaproteobacteria</taxon>
        <taxon>Hyphomicrobiales</taxon>
        <taxon>Reyranellaceae</taxon>
        <taxon>Reyranella</taxon>
    </lineage>
</organism>
<accession>A0A512N6U1</accession>
<dbReference type="EMBL" id="BKAJ01000031">
    <property type="protein sequence ID" value="GEP54688.1"/>
    <property type="molecule type" value="Genomic_DNA"/>
</dbReference>
<sequence>MSGNPNHVREALALFADELSALRYLENILWANGVCCPRCGHHAKVGKLNGATTRVGTYKCYKCRKAFSVLHGTLLSASHVPAHKWLQAMYLTEGGTKPMRAHRLGRILNVSFKTAASMMRRLESAAARMEDADSADTRGLLAPHPISDAGYTCETPPSV</sequence>